<reference evidence="8" key="1">
    <citation type="journal article" date="2024" name="J Bioinform Genom">
        <title>Complete genome sequence of the type strain bacterium Sphaerochaeta associata GLS2t (VKM B-2742)t.</title>
        <authorList>
            <person name="Troshina O.Y."/>
            <person name="Tepeeva A.N."/>
            <person name="Arzamasceva V.O."/>
            <person name="Whitman W.B."/>
            <person name="Varghese N."/>
            <person name="Shapiro N."/>
            <person name="Woyke T."/>
            <person name="Kripides N.C."/>
            <person name="Vasilenko O.V."/>
        </authorList>
    </citation>
    <scope>NUCLEOTIDE SEQUENCE [LARGE SCALE GENOMIC DNA]</scope>
    <source>
        <strain evidence="8">GLS2T</strain>
    </source>
</reference>
<feature type="domain" description="ABC transmembrane type-1" evidence="6">
    <location>
        <begin position="362"/>
        <end position="552"/>
    </location>
</feature>
<dbReference type="CDD" id="cd06261">
    <property type="entry name" value="TM_PBP2"/>
    <property type="match status" value="2"/>
</dbReference>
<gene>
    <name evidence="7" type="ORF">MUG09_16270</name>
</gene>
<dbReference type="Gene3D" id="1.10.3720.10">
    <property type="entry name" value="MetI-like"/>
    <property type="match status" value="2"/>
</dbReference>
<feature type="transmembrane region" description="Helical" evidence="5">
    <location>
        <begin position="309"/>
        <end position="331"/>
    </location>
</feature>
<dbReference type="Pfam" id="PF00528">
    <property type="entry name" value="BPD_transp_1"/>
    <property type="match status" value="2"/>
</dbReference>
<feature type="transmembrane region" description="Helical" evidence="5">
    <location>
        <begin position="533"/>
        <end position="556"/>
    </location>
</feature>
<evidence type="ECO:0000256" key="1">
    <source>
        <dbReference type="ARBA" id="ARBA00004651"/>
    </source>
</evidence>
<dbReference type="EMBL" id="CP094929">
    <property type="protein sequence ID" value="UOM51113.1"/>
    <property type="molecule type" value="Genomic_DNA"/>
</dbReference>
<dbReference type="PANTHER" id="PTHR43496:SF1">
    <property type="entry name" value="POLYGALACTURONAN_RHAMNOGALACTURONAN TRANSPORT SYSTEM PERMEASE PROTEIN YTEP"/>
    <property type="match status" value="1"/>
</dbReference>
<feature type="transmembrane region" description="Helical" evidence="5">
    <location>
        <begin position="262"/>
        <end position="280"/>
    </location>
</feature>
<dbReference type="InterPro" id="IPR035906">
    <property type="entry name" value="MetI-like_sf"/>
</dbReference>
<comment type="subcellular location">
    <subcellularLocation>
        <location evidence="1 5">Cell membrane</location>
        <topology evidence="1 5">Multi-pass membrane protein</topology>
    </subcellularLocation>
</comment>
<dbReference type="Proteomes" id="UP000829708">
    <property type="component" value="Chromosome"/>
</dbReference>
<evidence type="ECO:0000313" key="8">
    <source>
        <dbReference type="Proteomes" id="UP000829708"/>
    </source>
</evidence>
<comment type="similarity">
    <text evidence="5">Belongs to the binding-protein-dependent transport system permease family.</text>
</comment>
<feature type="domain" description="ABC transmembrane type-1" evidence="6">
    <location>
        <begin position="82"/>
        <end position="281"/>
    </location>
</feature>
<keyword evidence="8" id="KW-1185">Reference proteome</keyword>
<keyword evidence="2 5" id="KW-0812">Transmembrane</keyword>
<feature type="transmembrane region" description="Helical" evidence="5">
    <location>
        <begin position="425"/>
        <end position="441"/>
    </location>
</feature>
<evidence type="ECO:0000313" key="7">
    <source>
        <dbReference type="EMBL" id="UOM51113.1"/>
    </source>
</evidence>
<keyword evidence="3 5" id="KW-1133">Transmembrane helix</keyword>
<accession>A0ABY4D9Z9</accession>
<feature type="transmembrane region" description="Helical" evidence="5">
    <location>
        <begin position="81"/>
        <end position="105"/>
    </location>
</feature>
<name>A0ABY4D9Z9_9SPIR</name>
<keyword evidence="5" id="KW-0813">Transport</keyword>
<evidence type="ECO:0000256" key="2">
    <source>
        <dbReference type="ARBA" id="ARBA00022692"/>
    </source>
</evidence>
<dbReference type="SUPFAM" id="SSF161098">
    <property type="entry name" value="MetI-like"/>
    <property type="match status" value="2"/>
</dbReference>
<feature type="transmembrane region" description="Helical" evidence="5">
    <location>
        <begin position="367"/>
        <end position="388"/>
    </location>
</feature>
<evidence type="ECO:0000256" key="3">
    <source>
        <dbReference type="ARBA" id="ARBA00022989"/>
    </source>
</evidence>
<evidence type="ECO:0000256" key="5">
    <source>
        <dbReference type="RuleBase" id="RU363032"/>
    </source>
</evidence>
<evidence type="ECO:0000259" key="6">
    <source>
        <dbReference type="PROSITE" id="PS50928"/>
    </source>
</evidence>
<feature type="transmembrane region" description="Helical" evidence="5">
    <location>
        <begin position="488"/>
        <end position="513"/>
    </location>
</feature>
<organism evidence="7 8">
    <name type="scientific">Sphaerochaeta associata</name>
    <dbReference type="NCBI Taxonomy" id="1129264"/>
    <lineage>
        <taxon>Bacteria</taxon>
        <taxon>Pseudomonadati</taxon>
        <taxon>Spirochaetota</taxon>
        <taxon>Spirochaetia</taxon>
        <taxon>Spirochaetales</taxon>
        <taxon>Sphaerochaetaceae</taxon>
        <taxon>Sphaerochaeta</taxon>
    </lineage>
</organism>
<dbReference type="InterPro" id="IPR000515">
    <property type="entry name" value="MetI-like"/>
</dbReference>
<feature type="transmembrane region" description="Helical" evidence="5">
    <location>
        <begin position="161"/>
        <end position="184"/>
    </location>
</feature>
<feature type="transmembrane region" description="Helical" evidence="5">
    <location>
        <begin position="117"/>
        <end position="141"/>
    </location>
</feature>
<dbReference type="RefSeq" id="WP_244772489.1">
    <property type="nucleotide sequence ID" value="NZ_CP094929.1"/>
</dbReference>
<evidence type="ECO:0000256" key="4">
    <source>
        <dbReference type="ARBA" id="ARBA00023136"/>
    </source>
</evidence>
<feature type="transmembrane region" description="Helical" evidence="5">
    <location>
        <begin position="205"/>
        <end position="227"/>
    </location>
</feature>
<keyword evidence="4 5" id="KW-0472">Membrane</keyword>
<proteinExistence type="inferred from homology"/>
<protein>
    <submittedName>
        <fullName evidence="7">Iron ABC transporter permease</fullName>
    </submittedName>
</protein>
<feature type="transmembrane region" description="Helical" evidence="5">
    <location>
        <begin position="400"/>
        <end position="419"/>
    </location>
</feature>
<dbReference type="PANTHER" id="PTHR43496">
    <property type="entry name" value="PROTEIN LPLB"/>
    <property type="match status" value="1"/>
</dbReference>
<feature type="transmembrane region" description="Helical" evidence="5">
    <location>
        <begin position="30"/>
        <end position="54"/>
    </location>
</feature>
<dbReference type="PROSITE" id="PS50928">
    <property type="entry name" value="ABC_TM1"/>
    <property type="match status" value="2"/>
</dbReference>
<sequence>MQESQNALYNEDSGFKRYFKQLKFSLRDPVLLVSVISVTIIVAMFIVIPLFSILRESVEATGTFSLKSYSAIFRSSYDLEIIWNTIKLGLVVATLGTAVAFLFAYATTYLKIPNKRFFKVLSILPMISPPFVISLAAILLFGRSGLVSYKLFGVRNDIYGFWGLALTQVLSFFPIGYLMLTNLLQNIDPSVEEAAQALGSNQARVFMTVTIPLMLPGLANAALLIFIQSLADFGNAIVIGGNFTTMAVQIYQQGIGSYDMQGATALAVVLLMISVLAFYLQNSVIGKKSYITVTGKASKQRIMNANKKVTIPVYIICMAISVTVVSMYLLVPYGAFVRLWGVDFSFTTRWIKYVLTIGMRYIKDTTILAALATPISAIMGIVAAYLIVRKDFPGKKALEWSILMAIALPGTVLGLGYVLTYNTPPLILTGSGFILVVALVIRSMPIGTRSAIAALKQIDPSIEEAASICGAGSQKVFISVTIPLIRPVFFSGLVYSFIRGMTLVSTIIFLVSARWQMLTVAIMNQVDQGLYGAANAYCLVLIVIVGGVMLLMNLFIKTLGINLNEGY</sequence>